<feature type="compositionally biased region" description="Low complexity" evidence="6">
    <location>
        <begin position="324"/>
        <end position="341"/>
    </location>
</feature>
<dbReference type="Pfam" id="PF04542">
    <property type="entry name" value="Sigma70_r2"/>
    <property type="match status" value="1"/>
</dbReference>
<reference evidence="11" key="1">
    <citation type="journal article" date="2019" name="Int. J. Syst. Evol. Microbiol.">
        <title>The Global Catalogue of Microorganisms (GCM) 10K type strain sequencing project: providing services to taxonomists for standard genome sequencing and annotation.</title>
        <authorList>
            <consortium name="The Broad Institute Genomics Platform"/>
            <consortium name="The Broad Institute Genome Sequencing Center for Infectious Disease"/>
            <person name="Wu L."/>
            <person name="Ma J."/>
        </authorList>
    </citation>
    <scope>NUCLEOTIDE SEQUENCE [LARGE SCALE GENOMIC DNA]</scope>
    <source>
        <strain evidence="11">CGMCC 4.7371</strain>
    </source>
</reference>
<dbReference type="InterPro" id="IPR013249">
    <property type="entry name" value="RNA_pol_sigma70_r4_t2"/>
</dbReference>
<dbReference type="Pfam" id="PF13490">
    <property type="entry name" value="zf-HC2"/>
    <property type="match status" value="1"/>
</dbReference>
<evidence type="ECO:0000256" key="4">
    <source>
        <dbReference type="ARBA" id="ARBA00023125"/>
    </source>
</evidence>
<dbReference type="NCBIfam" id="TIGR02937">
    <property type="entry name" value="sigma70-ECF"/>
    <property type="match status" value="1"/>
</dbReference>
<keyword evidence="11" id="KW-1185">Reference proteome</keyword>
<protein>
    <recommendedName>
        <fullName evidence="12">Sigma-70 family RNA polymerase sigma factor</fullName>
    </recommendedName>
</protein>
<sequence length="642" mass="65815">MTDTLTLQETGDAELISAVRGGDVSAYGPLFERHVEAARRLARQLVGAADADDLVSDAFAKVLRVLQGGGGPDVAFRAYLLTSIRRLHVDKIRATSRLHSTDDMEAFDPGVPFRDTAVEGFESAAAAKAFASLPERWQAVLWHTEVEGQKPAEVAALLGMTPNSVSALAYRAREGLRQAFLNSHAMDVDDDACAWTHQHLGGYIRNGISKRDAGKVEKHIDECRKCMAIYLELTEVNNNLAAILAPLLLGSAGLGYLASAGVATKGGLLLLVDRIKDGIGSNGPAAAATGVVAAGVIAASAVFALQAGGDHTTPPRADGPPPATASATPPATSDAPTTTPTSAPPTSSPTTSAPTSSVPTATTTPTATTAPTATPTPTKTPTQAPPPPPTSDVTITAGAVTAPDASGTSTVDISVSGIPAGQSVAVTWSEPTTASPRVAARRYLAATTTTATPGLEVSCSDGNCTLTKARPTLTLTATVTDDRPHDLTISLVPSAGIHDPDLSDNSTTIHLEPAPSFDAAITRGDVTPANDNNGRFGDYDVAFHITGLKPLGSATISLAAQDLDVVSTTGSEVTCTDTTCAVIDTGDGTADLVVRVRVDRLLALVPGLDLTLGGFDFNEAGGTNNTAGWHPLLEVGGGLILL</sequence>
<proteinExistence type="inferred from homology"/>
<organism evidence="10 11">
    <name type="scientific">Nocardioides phosphati</name>
    <dbReference type="NCBI Taxonomy" id="1867775"/>
    <lineage>
        <taxon>Bacteria</taxon>
        <taxon>Bacillati</taxon>
        <taxon>Actinomycetota</taxon>
        <taxon>Actinomycetes</taxon>
        <taxon>Propionibacteriales</taxon>
        <taxon>Nocardioidaceae</taxon>
        <taxon>Nocardioides</taxon>
    </lineage>
</organism>
<comment type="similarity">
    <text evidence="1">Belongs to the sigma-70 factor family. ECF subfamily.</text>
</comment>
<accession>A0ABQ2N7U3</accession>
<dbReference type="Gene3D" id="1.10.1740.10">
    <property type="match status" value="1"/>
</dbReference>
<dbReference type="Proteomes" id="UP000655410">
    <property type="component" value="Unassembled WGS sequence"/>
</dbReference>
<dbReference type="InterPro" id="IPR007627">
    <property type="entry name" value="RNA_pol_sigma70_r2"/>
</dbReference>
<evidence type="ECO:0000259" key="7">
    <source>
        <dbReference type="Pfam" id="PF04542"/>
    </source>
</evidence>
<feature type="domain" description="RNA polymerase sigma-70 region 2" evidence="7">
    <location>
        <begin position="30"/>
        <end position="97"/>
    </location>
</feature>
<evidence type="ECO:0000259" key="8">
    <source>
        <dbReference type="Pfam" id="PF08281"/>
    </source>
</evidence>
<dbReference type="InterPro" id="IPR013325">
    <property type="entry name" value="RNA_pol_sigma_r2"/>
</dbReference>
<comment type="caution">
    <text evidence="10">The sequence shown here is derived from an EMBL/GenBank/DDBJ whole genome shotgun (WGS) entry which is preliminary data.</text>
</comment>
<dbReference type="PANTHER" id="PTHR43133">
    <property type="entry name" value="RNA POLYMERASE ECF-TYPE SIGMA FACTO"/>
    <property type="match status" value="1"/>
</dbReference>
<name>A0ABQ2N7U3_9ACTN</name>
<dbReference type="InterPro" id="IPR036388">
    <property type="entry name" value="WH-like_DNA-bd_sf"/>
</dbReference>
<evidence type="ECO:0000256" key="1">
    <source>
        <dbReference type="ARBA" id="ARBA00010641"/>
    </source>
</evidence>
<evidence type="ECO:0000256" key="5">
    <source>
        <dbReference type="ARBA" id="ARBA00023163"/>
    </source>
</evidence>
<evidence type="ECO:0000256" key="6">
    <source>
        <dbReference type="SAM" id="MobiDB-lite"/>
    </source>
</evidence>
<keyword evidence="2" id="KW-0805">Transcription regulation</keyword>
<feature type="domain" description="RNA polymerase sigma factor 70 region 4 type 2" evidence="8">
    <location>
        <begin position="127"/>
        <end position="174"/>
    </location>
</feature>
<evidence type="ECO:0008006" key="12">
    <source>
        <dbReference type="Google" id="ProtNLM"/>
    </source>
</evidence>
<dbReference type="SUPFAM" id="SSF88946">
    <property type="entry name" value="Sigma2 domain of RNA polymerase sigma factors"/>
    <property type="match status" value="1"/>
</dbReference>
<evidence type="ECO:0000256" key="2">
    <source>
        <dbReference type="ARBA" id="ARBA00023015"/>
    </source>
</evidence>
<dbReference type="PANTHER" id="PTHR43133:SF8">
    <property type="entry name" value="RNA POLYMERASE SIGMA FACTOR HI_1459-RELATED"/>
    <property type="match status" value="1"/>
</dbReference>
<evidence type="ECO:0000259" key="9">
    <source>
        <dbReference type="Pfam" id="PF13490"/>
    </source>
</evidence>
<dbReference type="InterPro" id="IPR039425">
    <property type="entry name" value="RNA_pol_sigma-70-like"/>
</dbReference>
<keyword evidence="5" id="KW-0804">Transcription</keyword>
<feature type="compositionally biased region" description="Low complexity" evidence="6">
    <location>
        <begin position="348"/>
        <end position="382"/>
    </location>
</feature>
<evidence type="ECO:0000256" key="3">
    <source>
        <dbReference type="ARBA" id="ARBA00023082"/>
    </source>
</evidence>
<keyword evidence="4" id="KW-0238">DNA-binding</keyword>
<gene>
    <name evidence="10" type="ORF">GCM10011584_06200</name>
</gene>
<dbReference type="SUPFAM" id="SSF88659">
    <property type="entry name" value="Sigma3 and sigma4 domains of RNA polymerase sigma factors"/>
    <property type="match status" value="1"/>
</dbReference>
<dbReference type="EMBL" id="BMNI01000001">
    <property type="protein sequence ID" value="GGO85680.1"/>
    <property type="molecule type" value="Genomic_DNA"/>
</dbReference>
<keyword evidence="3" id="KW-0731">Sigma factor</keyword>
<dbReference type="InterPro" id="IPR014284">
    <property type="entry name" value="RNA_pol_sigma-70_dom"/>
</dbReference>
<dbReference type="RefSeq" id="WP_188782495.1">
    <property type="nucleotide sequence ID" value="NZ_BMNI01000001.1"/>
</dbReference>
<dbReference type="InterPro" id="IPR013324">
    <property type="entry name" value="RNA_pol_sigma_r3/r4-like"/>
</dbReference>
<evidence type="ECO:0000313" key="11">
    <source>
        <dbReference type="Proteomes" id="UP000655410"/>
    </source>
</evidence>
<dbReference type="InterPro" id="IPR027383">
    <property type="entry name" value="Znf_put"/>
</dbReference>
<dbReference type="Gene3D" id="1.10.10.10">
    <property type="entry name" value="Winged helix-like DNA-binding domain superfamily/Winged helix DNA-binding domain"/>
    <property type="match status" value="1"/>
</dbReference>
<dbReference type="Pfam" id="PF08281">
    <property type="entry name" value="Sigma70_r4_2"/>
    <property type="match status" value="1"/>
</dbReference>
<feature type="domain" description="Putative zinc-finger" evidence="9">
    <location>
        <begin position="193"/>
        <end position="226"/>
    </location>
</feature>
<feature type="region of interest" description="Disordered" evidence="6">
    <location>
        <begin position="308"/>
        <end position="395"/>
    </location>
</feature>
<evidence type="ECO:0000313" key="10">
    <source>
        <dbReference type="EMBL" id="GGO85680.1"/>
    </source>
</evidence>